<keyword evidence="6" id="KW-1185">Reference proteome</keyword>
<dbReference type="PANTHER" id="PTHR43537:SF5">
    <property type="entry name" value="UXU OPERON TRANSCRIPTIONAL REGULATOR"/>
    <property type="match status" value="1"/>
</dbReference>
<dbReference type="HOGENOM" id="CLU_017584_5_5_7"/>
<dbReference type="PATRIC" id="fig|1121448.10.peg.2377"/>
<evidence type="ECO:0000313" key="6">
    <source>
        <dbReference type="Proteomes" id="UP000016587"/>
    </source>
</evidence>
<keyword evidence="3" id="KW-0804">Transcription</keyword>
<dbReference type="GO" id="GO:0003677">
    <property type="term" value="F:DNA binding"/>
    <property type="evidence" value="ECO:0007669"/>
    <property type="project" value="UniProtKB-KW"/>
</dbReference>
<dbReference type="InterPro" id="IPR011711">
    <property type="entry name" value="GntR_C"/>
</dbReference>
<evidence type="ECO:0000256" key="2">
    <source>
        <dbReference type="ARBA" id="ARBA00023125"/>
    </source>
</evidence>
<protein>
    <submittedName>
        <fullName evidence="5">Putative bacterial regulatory s, gntR family protein</fullName>
    </submittedName>
</protein>
<name>T2GD03_MEGG1</name>
<reference evidence="6" key="2">
    <citation type="submission" date="2013-07" db="EMBL/GenBank/DDBJ databases">
        <authorList>
            <person name="Morais-Silva F.O."/>
            <person name="Rezende A.M."/>
            <person name="Pimentel C."/>
            <person name="Resende D.M."/>
            <person name="Santos C.I."/>
            <person name="Clemente C."/>
            <person name="de Oliveira L.M."/>
            <person name="da Silva S.M."/>
            <person name="Costa D.A."/>
            <person name="Varela-Raposo A."/>
            <person name="Horacio E.C.A."/>
            <person name="Matos M."/>
            <person name="Flores O."/>
            <person name="Ruiz J.C."/>
            <person name="Rodrigues-Pousada C."/>
        </authorList>
    </citation>
    <scope>NUCLEOTIDE SEQUENCE [LARGE SCALE GENOMIC DNA]</scope>
    <source>
        <strain evidence="6">ATCC 19364 / DSM 1382 / NCIMB 9332 / VKM B-1759</strain>
    </source>
</reference>
<dbReference type="CDD" id="cd07377">
    <property type="entry name" value="WHTH_GntR"/>
    <property type="match status" value="1"/>
</dbReference>
<dbReference type="Gene3D" id="1.10.10.10">
    <property type="entry name" value="Winged helix-like DNA-binding domain superfamily/Winged helix DNA-binding domain"/>
    <property type="match status" value="1"/>
</dbReference>
<proteinExistence type="predicted"/>
<evidence type="ECO:0000313" key="5">
    <source>
        <dbReference type="EMBL" id="AGW14173.1"/>
    </source>
</evidence>
<feature type="domain" description="HTH gntR-type" evidence="4">
    <location>
        <begin position="28"/>
        <end position="95"/>
    </location>
</feature>
<dbReference type="AlphaFoldDB" id="T2GD03"/>
<evidence type="ECO:0000256" key="3">
    <source>
        <dbReference type="ARBA" id="ARBA00023163"/>
    </source>
</evidence>
<dbReference type="KEGG" id="dgg:DGI_2427"/>
<reference evidence="5 6" key="1">
    <citation type="journal article" date="2013" name="J. Bacteriol.">
        <title>Roles of HynAB and Ech, the only two hydrogenases found in the model sulfate reducer Desulfovibrio gigas.</title>
        <authorList>
            <person name="Morais-Silva F.O."/>
            <person name="Santos C.I."/>
            <person name="Rodrigues R."/>
            <person name="Pereira I.A."/>
            <person name="Rodrigues-Pousada C."/>
        </authorList>
    </citation>
    <scope>NUCLEOTIDE SEQUENCE [LARGE SCALE GENOMIC DNA]</scope>
    <source>
        <strain evidence="6">ATCC 19364 / DSM 1382 / NCIMB 9332 / VKM B-1759</strain>
    </source>
</reference>
<dbReference type="PANTHER" id="PTHR43537">
    <property type="entry name" value="TRANSCRIPTIONAL REGULATOR, GNTR FAMILY"/>
    <property type="match status" value="1"/>
</dbReference>
<dbReference type="Proteomes" id="UP000016587">
    <property type="component" value="Chromosome"/>
</dbReference>
<gene>
    <name evidence="5" type="ORF">DGI_2427</name>
</gene>
<accession>T2GD03</accession>
<dbReference type="InterPro" id="IPR036390">
    <property type="entry name" value="WH_DNA-bd_sf"/>
</dbReference>
<dbReference type="STRING" id="1121448.DGI_2427"/>
<dbReference type="EMBL" id="CP006585">
    <property type="protein sequence ID" value="AGW14173.1"/>
    <property type="molecule type" value="Genomic_DNA"/>
</dbReference>
<dbReference type="InterPro" id="IPR000524">
    <property type="entry name" value="Tscrpt_reg_HTH_GntR"/>
</dbReference>
<dbReference type="Gene3D" id="1.20.120.530">
    <property type="entry name" value="GntR ligand-binding domain-like"/>
    <property type="match status" value="1"/>
</dbReference>
<dbReference type="SUPFAM" id="SSF48008">
    <property type="entry name" value="GntR ligand-binding domain-like"/>
    <property type="match status" value="1"/>
</dbReference>
<dbReference type="InterPro" id="IPR008920">
    <property type="entry name" value="TF_FadR/GntR_C"/>
</dbReference>
<dbReference type="Pfam" id="PF07729">
    <property type="entry name" value="FCD"/>
    <property type="match status" value="1"/>
</dbReference>
<dbReference type="SMART" id="SM00895">
    <property type="entry name" value="FCD"/>
    <property type="match status" value="1"/>
</dbReference>
<evidence type="ECO:0000259" key="4">
    <source>
        <dbReference type="PROSITE" id="PS50949"/>
    </source>
</evidence>
<dbReference type="Pfam" id="PF00392">
    <property type="entry name" value="GntR"/>
    <property type="match status" value="1"/>
</dbReference>
<dbReference type="InterPro" id="IPR036388">
    <property type="entry name" value="WH-like_DNA-bd_sf"/>
</dbReference>
<sequence length="242" mass="27519">MHYGVCMSKKHTPEKDLSTSETIPIQHENLDDKVCLRIRDMIARGTLTPGQRIIQEELAAQLAISRTPLISALKRLTQEGLLEWVPRRGIYVRSLDPEELVHLYELRERLEPLAAELAAVRIGADEARAMRIQWRGMADIADTPASHALFIDHDRRFHWRLAELAGNPYLRAALAPVNMMASLYLQGNPRPWDDTIPDHLSIIDALECGDAAACGEAMRRHIMKSLDALRREADEYRNTTNR</sequence>
<keyword evidence="1" id="KW-0805">Transcription regulation</keyword>
<dbReference type="SUPFAM" id="SSF46785">
    <property type="entry name" value="Winged helix' DNA-binding domain"/>
    <property type="match status" value="1"/>
</dbReference>
<dbReference type="eggNOG" id="COG1802">
    <property type="taxonomic scope" value="Bacteria"/>
</dbReference>
<dbReference type="GO" id="GO:0003700">
    <property type="term" value="F:DNA-binding transcription factor activity"/>
    <property type="evidence" value="ECO:0007669"/>
    <property type="project" value="InterPro"/>
</dbReference>
<evidence type="ECO:0000256" key="1">
    <source>
        <dbReference type="ARBA" id="ARBA00023015"/>
    </source>
</evidence>
<keyword evidence="2" id="KW-0238">DNA-binding</keyword>
<dbReference type="SMART" id="SM00345">
    <property type="entry name" value="HTH_GNTR"/>
    <property type="match status" value="1"/>
</dbReference>
<organism evidence="5 6">
    <name type="scientific">Megalodesulfovibrio gigas (strain ATCC 19364 / DSM 1382 / NCIMB 9332 / VKM B-1759)</name>
    <name type="common">Desulfovibrio gigas</name>
    <dbReference type="NCBI Taxonomy" id="1121448"/>
    <lineage>
        <taxon>Bacteria</taxon>
        <taxon>Pseudomonadati</taxon>
        <taxon>Thermodesulfobacteriota</taxon>
        <taxon>Desulfovibrionia</taxon>
        <taxon>Desulfovibrionales</taxon>
        <taxon>Desulfovibrionaceae</taxon>
        <taxon>Megalodesulfovibrio</taxon>
    </lineage>
</organism>
<dbReference type="PROSITE" id="PS50949">
    <property type="entry name" value="HTH_GNTR"/>
    <property type="match status" value="1"/>
</dbReference>